<proteinExistence type="predicted"/>
<accession>A0AC34GA76</accession>
<evidence type="ECO:0000313" key="1">
    <source>
        <dbReference type="Proteomes" id="UP000887579"/>
    </source>
</evidence>
<sequence length="524" mass="59871">KAELKHLGFLISREGIRPDPTNVEKVKNFERPQTLTQLKSFNGAVSYFRKFIQNFSLIMSPLHDLTTRGEDVKKNWTDEHEKAFKTVIQKLVEAPVLAPPKFGVPFEIHTDASKIAAGSVLYQRDNNNQLHPICYYSRRMNKHERNYSSIELEALSVVAALKTFRPYIEGSGTTIIRTDSSACCSLMKNRNLQGRLAKFQLCIMAFDVKFEHVPGKDNKFADYLSRYPVNIITLRSGKTLASSTPLKTVIEEQRKEYMDIFNAIKLNQYPENAEDRKKLEMKMVNIVMKNSALYYFNEEESEDIRLLIPYSLREKIINEFHADAVQGAHLGQMKTLEKMKRRVFWPFMVTDIKETIRGCSTCQTSKVNPGDRVPEPLAPIPAPEFPFDRIHVDILGPVIKSTDNFKYILVIVDAFSKYLIAVPMLNQTARTVAQVFIDNVLTKHGSVNKVTTDNGKQFICTIFKELSTIYGFQHRSTTPYHQSSNGQVERQNLTIANMLRGTLATGGEEWTELLQMVLFAFNTS</sequence>
<protein>
    <submittedName>
        <fullName evidence="2">Integrase catalytic domain-containing protein</fullName>
    </submittedName>
</protein>
<reference evidence="2" key="1">
    <citation type="submission" date="2022-11" db="UniProtKB">
        <authorList>
            <consortium name="WormBaseParasite"/>
        </authorList>
    </citation>
    <scope>IDENTIFICATION</scope>
</reference>
<name>A0AC34GA76_9BILA</name>
<dbReference type="WBParaSite" id="ES5_v2.g26371.t1">
    <property type="protein sequence ID" value="ES5_v2.g26371.t1"/>
    <property type="gene ID" value="ES5_v2.g26371"/>
</dbReference>
<dbReference type="Proteomes" id="UP000887579">
    <property type="component" value="Unplaced"/>
</dbReference>
<organism evidence="1 2">
    <name type="scientific">Panagrolaimus sp. ES5</name>
    <dbReference type="NCBI Taxonomy" id="591445"/>
    <lineage>
        <taxon>Eukaryota</taxon>
        <taxon>Metazoa</taxon>
        <taxon>Ecdysozoa</taxon>
        <taxon>Nematoda</taxon>
        <taxon>Chromadorea</taxon>
        <taxon>Rhabditida</taxon>
        <taxon>Tylenchina</taxon>
        <taxon>Panagrolaimomorpha</taxon>
        <taxon>Panagrolaimoidea</taxon>
        <taxon>Panagrolaimidae</taxon>
        <taxon>Panagrolaimus</taxon>
    </lineage>
</organism>
<evidence type="ECO:0000313" key="2">
    <source>
        <dbReference type="WBParaSite" id="ES5_v2.g26371.t1"/>
    </source>
</evidence>